<accession>M1PPB8</accession>
<comment type="cofactor">
    <cofactor evidence="2">
        <name>a divalent metal cation</name>
        <dbReference type="ChEBI" id="CHEBI:60240"/>
    </cofactor>
</comment>
<dbReference type="SUPFAM" id="SSF56300">
    <property type="entry name" value="Metallo-dependent phosphatases"/>
    <property type="match status" value="1"/>
</dbReference>
<dbReference type="InterPro" id="IPR000979">
    <property type="entry name" value="Phosphodiesterase_MJ0936/Vps29"/>
</dbReference>
<dbReference type="HOGENOM" id="CLU_063749_3_2_7"/>
<feature type="domain" description="Calcineurin-like phosphoesterase" evidence="3">
    <location>
        <begin position="3"/>
        <end position="152"/>
    </location>
</feature>
<dbReference type="GO" id="GO:0046872">
    <property type="term" value="F:metal ion binding"/>
    <property type="evidence" value="ECO:0007669"/>
    <property type="project" value="UniProtKB-KW"/>
</dbReference>
<dbReference type="OrthoDB" id="9785951at2"/>
<evidence type="ECO:0000313" key="4">
    <source>
        <dbReference type="EMBL" id="AGF78271.1"/>
    </source>
</evidence>
<evidence type="ECO:0000256" key="1">
    <source>
        <dbReference type="ARBA" id="ARBA00008950"/>
    </source>
</evidence>
<evidence type="ECO:0000259" key="3">
    <source>
        <dbReference type="Pfam" id="PF12850"/>
    </source>
</evidence>
<name>M1PPB8_DESSD</name>
<dbReference type="EMBL" id="CP003985">
    <property type="protein sequence ID" value="AGF78271.1"/>
    <property type="molecule type" value="Genomic_DNA"/>
</dbReference>
<dbReference type="InterPro" id="IPR029052">
    <property type="entry name" value="Metallo-depent_PP-like"/>
</dbReference>
<keyword evidence="2" id="KW-0479">Metal-binding</keyword>
<comment type="similarity">
    <text evidence="1 2">Belongs to the metallophosphoesterase superfamily. YfcE family.</text>
</comment>
<proteinExistence type="inferred from homology"/>
<evidence type="ECO:0000313" key="5">
    <source>
        <dbReference type="Proteomes" id="UP000011721"/>
    </source>
</evidence>
<dbReference type="STRING" id="1167006.UWK_01713"/>
<dbReference type="GO" id="GO:0016787">
    <property type="term" value="F:hydrolase activity"/>
    <property type="evidence" value="ECO:0007669"/>
    <property type="project" value="UniProtKB-UniRule"/>
</dbReference>
<dbReference type="Proteomes" id="UP000011721">
    <property type="component" value="Chromosome"/>
</dbReference>
<dbReference type="AlphaFoldDB" id="M1PPB8"/>
<protein>
    <recommendedName>
        <fullName evidence="2">Phosphoesterase</fullName>
        <ecNumber evidence="2">3.1.4.-</ecNumber>
    </recommendedName>
</protein>
<dbReference type="NCBIfam" id="TIGR00040">
    <property type="entry name" value="yfcE"/>
    <property type="match status" value="1"/>
</dbReference>
<dbReference type="eggNOG" id="COG0622">
    <property type="taxonomic scope" value="Bacteria"/>
</dbReference>
<dbReference type="Gene3D" id="3.60.21.10">
    <property type="match status" value="1"/>
</dbReference>
<dbReference type="EC" id="3.1.4.-" evidence="2"/>
<gene>
    <name evidence="4" type="ordered locus">UWK_01713</name>
</gene>
<keyword evidence="5" id="KW-1185">Reference proteome</keyword>
<sequence length="166" mass="18149">MTRIGILSDTHLTSPSPWFLQQVQLAFGDCSIILHAGDLTDISILTAFEGKEVHAVHGNMCDTSSYRTLPTDKTITIEGYSIGLCHGAGVRHTIEERMWSLFPVADCIVYGHTHIAVNHRLAKTLFVNPGSFSNSGRYGAPGSYAILTIDEKGLNASLHRLADPWL</sequence>
<dbReference type="RefSeq" id="WP_015403962.1">
    <property type="nucleotide sequence ID" value="NC_020304.1"/>
</dbReference>
<evidence type="ECO:0000256" key="2">
    <source>
        <dbReference type="RuleBase" id="RU362039"/>
    </source>
</evidence>
<dbReference type="Pfam" id="PF12850">
    <property type="entry name" value="Metallophos_2"/>
    <property type="match status" value="1"/>
</dbReference>
<dbReference type="PANTHER" id="PTHR11124">
    <property type="entry name" value="VACUOLAR SORTING PROTEIN VPS29"/>
    <property type="match status" value="1"/>
</dbReference>
<dbReference type="InterPro" id="IPR024654">
    <property type="entry name" value="Calcineurin-like_PHP_lpxH"/>
</dbReference>
<dbReference type="PATRIC" id="fig|1167006.5.peg.1889"/>
<reference evidence="5" key="1">
    <citation type="journal article" date="2013" name="Stand. Genomic Sci.">
        <title>Complete genome sequence of Desulfocapsa sulfexigens, a marine deltaproteobacterium specialized in disproportionating inorganic sulfur compounds.</title>
        <authorList>
            <person name="Finster K.W."/>
            <person name="Kjeldsen K.U."/>
            <person name="Kube M."/>
            <person name="Reinhardt R."/>
            <person name="Mussmann M."/>
            <person name="Amann R."/>
            <person name="Schreiber L."/>
        </authorList>
    </citation>
    <scope>NUCLEOTIDE SEQUENCE [LARGE SCALE GENOMIC DNA]</scope>
    <source>
        <strain evidence="5">DSM 10523 / SB164P1</strain>
    </source>
</reference>
<organism evidence="4 5">
    <name type="scientific">Desulfocapsa sulfexigens (strain DSM 10523 / SB164P1)</name>
    <dbReference type="NCBI Taxonomy" id="1167006"/>
    <lineage>
        <taxon>Bacteria</taxon>
        <taxon>Pseudomonadati</taxon>
        <taxon>Thermodesulfobacteriota</taxon>
        <taxon>Desulfobulbia</taxon>
        <taxon>Desulfobulbales</taxon>
        <taxon>Desulfocapsaceae</taxon>
        <taxon>Desulfocapsa</taxon>
    </lineage>
</organism>
<dbReference type="KEGG" id="dsf:UWK_01713"/>